<dbReference type="EC" id="3.5.1.103" evidence="4"/>
<comment type="similarity">
    <text evidence="4">Belongs to the MshB deacetylase family.</text>
</comment>
<keyword evidence="2 4" id="KW-0378">Hydrolase</keyword>
<dbReference type="PANTHER" id="PTHR12993">
    <property type="entry name" value="N-ACETYLGLUCOSAMINYL-PHOSPHATIDYLINOSITOL DE-N-ACETYLASE-RELATED"/>
    <property type="match status" value="1"/>
</dbReference>
<evidence type="ECO:0000256" key="3">
    <source>
        <dbReference type="ARBA" id="ARBA00022833"/>
    </source>
</evidence>
<dbReference type="OrthoDB" id="158614at2"/>
<dbReference type="InterPro" id="IPR003737">
    <property type="entry name" value="GlcNAc_PI_deacetylase-related"/>
</dbReference>
<dbReference type="EMBL" id="LT629791">
    <property type="protein sequence ID" value="SDU54128.1"/>
    <property type="molecule type" value="Genomic_DNA"/>
</dbReference>
<dbReference type="SUPFAM" id="SSF102588">
    <property type="entry name" value="LmbE-like"/>
    <property type="match status" value="1"/>
</dbReference>
<dbReference type="NCBIfam" id="TIGR03445">
    <property type="entry name" value="mycothiol_MshB"/>
    <property type="match status" value="1"/>
</dbReference>
<dbReference type="RefSeq" id="WP_046769101.1">
    <property type="nucleotide sequence ID" value="NZ_KQ061230.1"/>
</dbReference>
<dbReference type="Proteomes" id="UP000182977">
    <property type="component" value="Chromosome I"/>
</dbReference>
<evidence type="ECO:0000313" key="6">
    <source>
        <dbReference type="Proteomes" id="UP000182977"/>
    </source>
</evidence>
<dbReference type="Gene3D" id="3.40.50.10320">
    <property type="entry name" value="LmbE-like"/>
    <property type="match status" value="1"/>
</dbReference>
<evidence type="ECO:0000313" key="5">
    <source>
        <dbReference type="EMBL" id="SDU54128.1"/>
    </source>
</evidence>
<dbReference type="STRING" id="419479.SAMN04488563_2546"/>
<evidence type="ECO:0000256" key="1">
    <source>
        <dbReference type="ARBA" id="ARBA00022723"/>
    </source>
</evidence>
<dbReference type="AlphaFoldDB" id="A0A1H2JDF2"/>
<keyword evidence="6" id="KW-1185">Reference proteome</keyword>
<feature type="binding site" evidence="4">
    <location>
        <position position="16"/>
    </location>
    <ligand>
        <name>Zn(2+)</name>
        <dbReference type="ChEBI" id="CHEBI:29105"/>
    </ligand>
</feature>
<accession>A0A1H2JDF2</accession>
<comment type="function">
    <text evidence="4">Catalyzes the deacetylation of 1D-myo-inositol 2-acetamido-2-deoxy-alpha-D-glucopyranoside (GlcNAc-Ins) in the mycothiol biosynthesis pathway.</text>
</comment>
<keyword evidence="3 4" id="KW-0862">Zinc</keyword>
<evidence type="ECO:0000256" key="4">
    <source>
        <dbReference type="HAMAP-Rule" id="MF_01696"/>
    </source>
</evidence>
<dbReference type="InterPro" id="IPR017810">
    <property type="entry name" value="Mycothiol_biosynthesis_MshB"/>
</dbReference>
<organism evidence="5 6">
    <name type="scientific">Jiangella alkaliphila</name>
    <dbReference type="NCBI Taxonomy" id="419479"/>
    <lineage>
        <taxon>Bacteria</taxon>
        <taxon>Bacillati</taxon>
        <taxon>Actinomycetota</taxon>
        <taxon>Actinomycetes</taxon>
        <taxon>Jiangellales</taxon>
        <taxon>Jiangellaceae</taxon>
        <taxon>Jiangella</taxon>
    </lineage>
</organism>
<gene>
    <name evidence="4" type="primary">mshB</name>
    <name evidence="5" type="ORF">SAMN04488563_2546</name>
</gene>
<dbReference type="PANTHER" id="PTHR12993:SF26">
    <property type="entry name" value="1D-MYO-INOSITOL 2-ACETAMIDO-2-DEOXY-ALPHA-D-GLUCOPYRANOSIDE DEACETYLASE"/>
    <property type="match status" value="1"/>
</dbReference>
<protein>
    <recommendedName>
        <fullName evidence="4">1D-myo-inositol 2-acetamido-2-deoxy-alpha-D-glucopyranoside deacetylase</fullName>
        <shortName evidence="4">GlcNAc-Ins deacetylase</shortName>
        <ecNumber evidence="4">3.5.1.103</ecNumber>
    </recommendedName>
    <alternativeName>
        <fullName evidence="4">N-acetyl-1-D-myo-inositol-2-amino-2-deoxy-alpha-D-glucopyranoside deacetylase</fullName>
    </alternativeName>
</protein>
<dbReference type="GO" id="GO:0035595">
    <property type="term" value="F:N-acetylglucosaminylinositol deacetylase activity"/>
    <property type="evidence" value="ECO:0007669"/>
    <property type="project" value="UniProtKB-EC"/>
</dbReference>
<proteinExistence type="inferred from homology"/>
<name>A0A1H2JDF2_9ACTN</name>
<reference evidence="6" key="1">
    <citation type="submission" date="2016-10" db="EMBL/GenBank/DDBJ databases">
        <authorList>
            <person name="Varghese N."/>
            <person name="Submissions S."/>
        </authorList>
    </citation>
    <scope>NUCLEOTIDE SEQUENCE [LARGE SCALE GENOMIC DNA]</scope>
    <source>
        <strain evidence="6">DSM 45079</strain>
    </source>
</reference>
<dbReference type="HAMAP" id="MF_01696">
    <property type="entry name" value="MshB"/>
    <property type="match status" value="1"/>
</dbReference>
<comment type="cofactor">
    <cofactor evidence="4">
        <name>Zn(2+)</name>
        <dbReference type="ChEBI" id="CHEBI:29105"/>
    </cofactor>
    <text evidence="4">Binds 1 zinc ion per subunit.</text>
</comment>
<dbReference type="Pfam" id="PF02585">
    <property type="entry name" value="PIG-L"/>
    <property type="match status" value="1"/>
</dbReference>
<dbReference type="GO" id="GO:0010125">
    <property type="term" value="P:mycothiol biosynthetic process"/>
    <property type="evidence" value="ECO:0007669"/>
    <property type="project" value="UniProtKB-UniRule"/>
</dbReference>
<comment type="catalytic activity">
    <reaction evidence="4">
        <text>1D-myo-inositol 2-acetamido-2-deoxy-alpha-D-glucopyranoside + H2O = 1D-myo-inositol 2-amino-2-deoxy-alpha-D-glucopyranoside + acetate</text>
        <dbReference type="Rhea" id="RHEA:26180"/>
        <dbReference type="ChEBI" id="CHEBI:15377"/>
        <dbReference type="ChEBI" id="CHEBI:30089"/>
        <dbReference type="ChEBI" id="CHEBI:52442"/>
        <dbReference type="ChEBI" id="CHEBI:58886"/>
        <dbReference type="EC" id="3.5.1.103"/>
    </reaction>
</comment>
<feature type="binding site" evidence="4">
    <location>
        <position position="159"/>
    </location>
    <ligand>
        <name>Zn(2+)</name>
        <dbReference type="ChEBI" id="CHEBI:29105"/>
    </ligand>
</feature>
<evidence type="ECO:0000256" key="2">
    <source>
        <dbReference type="ARBA" id="ARBA00022801"/>
    </source>
</evidence>
<feature type="binding site" evidence="4">
    <location>
        <position position="19"/>
    </location>
    <ligand>
        <name>Zn(2+)</name>
        <dbReference type="ChEBI" id="CHEBI:29105"/>
    </ligand>
</feature>
<dbReference type="InterPro" id="IPR024078">
    <property type="entry name" value="LmbE-like_dom_sf"/>
</dbReference>
<keyword evidence="1 4" id="KW-0479">Metal-binding</keyword>
<sequence>MPVELPDRRMLLVHAHPDDESIGTGATMARYAAEGAHVTLVTCTQGEQGEIVLPELAHLAPEHDDALGPHRAGELADAMAQLKVADHRFLGGPGRYRDSGMVWGADGRRAVAPDQLDARAFWSADLREAADHLVAVIREVRPQVLVTYDEHGGYGHPDHIQAHRVATYARDLAAVRSYRTDLGPAWDVPKVYWTATPREVLQEALTALRERGGAGFDNLASADDFGYVVDLADVDAVIDGSDHLDAKMAAMRAHATQIDVHWPYFTLSDNVGQPIWAQEYFRLAHGRRGPADPGTAVETDLFAGVGP</sequence>
<dbReference type="GO" id="GO:0008270">
    <property type="term" value="F:zinc ion binding"/>
    <property type="evidence" value="ECO:0007669"/>
    <property type="project" value="UniProtKB-UniRule"/>
</dbReference>